<dbReference type="Proteomes" id="UP000294919">
    <property type="component" value="Unassembled WGS sequence"/>
</dbReference>
<keyword evidence="1" id="KW-0805">Transcription regulation</keyword>
<dbReference type="PANTHER" id="PTHR43280:SF28">
    <property type="entry name" value="HTH-TYPE TRANSCRIPTIONAL ACTIVATOR RHAS"/>
    <property type="match status" value="1"/>
</dbReference>
<sequence length="240" mass="27901">MKIINDIISDFYNCCSLPILAIDIDFNEICKIGYAPIIQKIFNHCTVYKDIHFNSDDLLSCNLSYVNDIHFVVVSISRFDKYKGYFIIGPFNCEKNDTHCIPFKPKSCIEYLPAILLNISDSKFSKGMSSLKFSLHVKKAIQYIHTNYTDCINLDNLCNDLSINKSYFCKVFKKETGFTFSNFLNNYRVEKSKYLLENTDLLLLDIAISVGFNTQNYYSIVFKRFIKKTPLEYRNSISIQ</sequence>
<keyword evidence="3" id="KW-0804">Transcription</keyword>
<keyword evidence="6" id="KW-1185">Reference proteome</keyword>
<dbReference type="Gene3D" id="1.10.10.60">
    <property type="entry name" value="Homeodomain-like"/>
    <property type="match status" value="2"/>
</dbReference>
<name>A0A4R2KAA0_9FIRM</name>
<evidence type="ECO:0000313" key="5">
    <source>
        <dbReference type="EMBL" id="TCO68917.1"/>
    </source>
</evidence>
<gene>
    <name evidence="5" type="ORF">EV214_1379</name>
</gene>
<dbReference type="InterPro" id="IPR018062">
    <property type="entry name" value="HTH_AraC-typ_CS"/>
</dbReference>
<keyword evidence="2" id="KW-0238">DNA-binding</keyword>
<reference evidence="5 6" key="1">
    <citation type="submission" date="2019-03" db="EMBL/GenBank/DDBJ databases">
        <title>Genomic Encyclopedia of Type Strains, Phase IV (KMG-IV): sequencing the most valuable type-strain genomes for metagenomic binning, comparative biology and taxonomic classification.</title>
        <authorList>
            <person name="Goeker M."/>
        </authorList>
    </citation>
    <scope>NUCLEOTIDE SEQUENCE [LARGE SCALE GENOMIC DNA]</scope>
    <source>
        <strain evidence="5 6">DSM 102940</strain>
    </source>
</reference>
<dbReference type="PROSITE" id="PS00041">
    <property type="entry name" value="HTH_ARAC_FAMILY_1"/>
    <property type="match status" value="1"/>
</dbReference>
<comment type="caution">
    <text evidence="5">The sequence shown here is derived from an EMBL/GenBank/DDBJ whole genome shotgun (WGS) entry which is preliminary data.</text>
</comment>
<dbReference type="InterPro" id="IPR009057">
    <property type="entry name" value="Homeodomain-like_sf"/>
</dbReference>
<dbReference type="AlphaFoldDB" id="A0A4R2KAA0"/>
<dbReference type="SUPFAM" id="SSF46689">
    <property type="entry name" value="Homeodomain-like"/>
    <property type="match status" value="2"/>
</dbReference>
<dbReference type="PANTHER" id="PTHR43280">
    <property type="entry name" value="ARAC-FAMILY TRANSCRIPTIONAL REGULATOR"/>
    <property type="match status" value="1"/>
</dbReference>
<evidence type="ECO:0000256" key="2">
    <source>
        <dbReference type="ARBA" id="ARBA00023125"/>
    </source>
</evidence>
<proteinExistence type="predicted"/>
<feature type="domain" description="HTH araC/xylS-type" evidence="4">
    <location>
        <begin position="138"/>
        <end position="236"/>
    </location>
</feature>
<evidence type="ECO:0000256" key="3">
    <source>
        <dbReference type="ARBA" id="ARBA00023163"/>
    </source>
</evidence>
<dbReference type="SMART" id="SM00342">
    <property type="entry name" value="HTH_ARAC"/>
    <property type="match status" value="1"/>
</dbReference>
<evidence type="ECO:0000313" key="6">
    <source>
        <dbReference type="Proteomes" id="UP000294919"/>
    </source>
</evidence>
<dbReference type="GO" id="GO:0003700">
    <property type="term" value="F:DNA-binding transcription factor activity"/>
    <property type="evidence" value="ECO:0007669"/>
    <property type="project" value="InterPro"/>
</dbReference>
<dbReference type="Pfam" id="PF12833">
    <property type="entry name" value="HTH_18"/>
    <property type="match status" value="1"/>
</dbReference>
<organism evidence="5 6">
    <name type="scientific">Marinisporobacter balticus</name>
    <dbReference type="NCBI Taxonomy" id="2018667"/>
    <lineage>
        <taxon>Bacteria</taxon>
        <taxon>Bacillati</taxon>
        <taxon>Bacillota</taxon>
        <taxon>Clostridia</taxon>
        <taxon>Peptostreptococcales</taxon>
        <taxon>Thermotaleaceae</taxon>
        <taxon>Marinisporobacter</taxon>
    </lineage>
</organism>
<evidence type="ECO:0000259" key="4">
    <source>
        <dbReference type="PROSITE" id="PS01124"/>
    </source>
</evidence>
<dbReference type="InterPro" id="IPR018060">
    <property type="entry name" value="HTH_AraC"/>
</dbReference>
<evidence type="ECO:0000256" key="1">
    <source>
        <dbReference type="ARBA" id="ARBA00023015"/>
    </source>
</evidence>
<dbReference type="EMBL" id="SLWV01000037">
    <property type="protein sequence ID" value="TCO68917.1"/>
    <property type="molecule type" value="Genomic_DNA"/>
</dbReference>
<dbReference type="PROSITE" id="PS01124">
    <property type="entry name" value="HTH_ARAC_FAMILY_2"/>
    <property type="match status" value="1"/>
</dbReference>
<dbReference type="RefSeq" id="WP_243116707.1">
    <property type="nucleotide sequence ID" value="NZ_SLWV01000037.1"/>
</dbReference>
<dbReference type="GO" id="GO:0043565">
    <property type="term" value="F:sequence-specific DNA binding"/>
    <property type="evidence" value="ECO:0007669"/>
    <property type="project" value="InterPro"/>
</dbReference>
<accession>A0A4R2KAA0</accession>
<protein>
    <submittedName>
        <fullName evidence="5">AraC family transcriptional regulator</fullName>
    </submittedName>
</protein>